<dbReference type="InterPro" id="IPR051085">
    <property type="entry name" value="MB_O-acyltransferase"/>
</dbReference>
<feature type="transmembrane region" description="Helical" evidence="14">
    <location>
        <begin position="459"/>
        <end position="481"/>
    </location>
</feature>
<feature type="transmembrane region" description="Helical" evidence="14">
    <location>
        <begin position="227"/>
        <end position="243"/>
    </location>
</feature>
<evidence type="ECO:0000256" key="7">
    <source>
        <dbReference type="ARBA" id="ARBA00022692"/>
    </source>
</evidence>
<reference evidence="15 16" key="1">
    <citation type="submission" date="2019-08" db="EMBL/GenBank/DDBJ databases">
        <authorList>
            <person name="Peeters C."/>
        </authorList>
    </citation>
    <scope>NUCLEOTIDE SEQUENCE [LARGE SCALE GENOMIC DNA]</scope>
    <source>
        <strain evidence="15 16">LMG 31010</strain>
    </source>
</reference>
<dbReference type="PANTHER" id="PTHR13285:SF23">
    <property type="entry name" value="TEICHOIC ACID D-ALANYLTRANSFERASE"/>
    <property type="match status" value="1"/>
</dbReference>
<evidence type="ECO:0000313" key="15">
    <source>
        <dbReference type="EMBL" id="VVD84576.1"/>
    </source>
</evidence>
<comment type="subcellular location">
    <subcellularLocation>
        <location evidence="1">Cell membrane</location>
        <topology evidence="1">Multi-pass membrane protein</topology>
    </subcellularLocation>
</comment>
<organism evidence="15 16">
    <name type="scientific">Pandoraea commovens</name>
    <dbReference type="NCBI Taxonomy" id="2508289"/>
    <lineage>
        <taxon>Bacteria</taxon>
        <taxon>Pseudomonadati</taxon>
        <taxon>Pseudomonadota</taxon>
        <taxon>Betaproteobacteria</taxon>
        <taxon>Burkholderiales</taxon>
        <taxon>Burkholderiaceae</taxon>
        <taxon>Pandoraea</taxon>
    </lineage>
</organism>
<dbReference type="EMBL" id="CABPSA010000002">
    <property type="protein sequence ID" value="VVD84576.1"/>
    <property type="molecule type" value="Genomic_DNA"/>
</dbReference>
<evidence type="ECO:0000256" key="11">
    <source>
        <dbReference type="ARBA" id="ARBA00023315"/>
    </source>
</evidence>
<dbReference type="GO" id="GO:0005886">
    <property type="term" value="C:plasma membrane"/>
    <property type="evidence" value="ECO:0007669"/>
    <property type="project" value="UniProtKB-SubCell"/>
</dbReference>
<dbReference type="OrthoDB" id="139172at2"/>
<feature type="transmembrane region" description="Helical" evidence="14">
    <location>
        <begin position="52"/>
        <end position="69"/>
    </location>
</feature>
<feature type="transmembrane region" description="Helical" evidence="14">
    <location>
        <begin position="29"/>
        <end position="46"/>
    </location>
</feature>
<evidence type="ECO:0000256" key="9">
    <source>
        <dbReference type="ARBA" id="ARBA00022989"/>
    </source>
</evidence>
<proteinExistence type="inferred from homology"/>
<dbReference type="InterPro" id="IPR028362">
    <property type="entry name" value="AlgI"/>
</dbReference>
<dbReference type="Proteomes" id="UP000343335">
    <property type="component" value="Unassembled WGS sequence"/>
</dbReference>
<evidence type="ECO:0000256" key="3">
    <source>
        <dbReference type="ARBA" id="ARBA00010323"/>
    </source>
</evidence>
<evidence type="ECO:0000256" key="6">
    <source>
        <dbReference type="ARBA" id="ARBA00022679"/>
    </source>
</evidence>
<keyword evidence="9 14" id="KW-1133">Transmembrane helix</keyword>
<evidence type="ECO:0000256" key="4">
    <source>
        <dbReference type="ARBA" id="ARBA00016084"/>
    </source>
</evidence>
<dbReference type="PIRSF" id="PIRSF016636">
    <property type="entry name" value="AlgI_DltB"/>
    <property type="match status" value="1"/>
</dbReference>
<evidence type="ECO:0000256" key="5">
    <source>
        <dbReference type="ARBA" id="ARBA00022475"/>
    </source>
</evidence>
<evidence type="ECO:0000256" key="12">
    <source>
        <dbReference type="ARBA" id="ARBA00031030"/>
    </source>
</evidence>
<evidence type="ECO:0000256" key="8">
    <source>
        <dbReference type="ARBA" id="ARBA00022841"/>
    </source>
</evidence>
<feature type="transmembrane region" description="Helical" evidence="14">
    <location>
        <begin position="329"/>
        <end position="360"/>
    </location>
</feature>
<feature type="transmembrane region" description="Helical" evidence="14">
    <location>
        <begin position="189"/>
        <end position="206"/>
    </location>
</feature>
<evidence type="ECO:0000313" key="16">
    <source>
        <dbReference type="Proteomes" id="UP000343335"/>
    </source>
</evidence>
<keyword evidence="6 13" id="KW-0808">Transferase</keyword>
<gene>
    <name evidence="15" type="ORF">PCO31010_01304</name>
</gene>
<keyword evidence="10 13" id="KW-0472">Membrane</keyword>
<keyword evidence="5 13" id="KW-1003">Cell membrane</keyword>
<evidence type="ECO:0000256" key="2">
    <source>
        <dbReference type="ARBA" id="ARBA00005182"/>
    </source>
</evidence>
<dbReference type="Pfam" id="PF03062">
    <property type="entry name" value="MBOAT"/>
    <property type="match status" value="1"/>
</dbReference>
<accession>A0A5E4T8J1</accession>
<feature type="transmembrane region" description="Helical" evidence="14">
    <location>
        <begin position="501"/>
        <end position="519"/>
    </location>
</feature>
<protein>
    <recommendedName>
        <fullName evidence="4">Probable alginate O-acetylase AlgI</fullName>
    </recommendedName>
    <alternativeName>
        <fullName evidence="12">Alginate biosynthesis protein AlgI</fullName>
    </alternativeName>
</protein>
<dbReference type="GO" id="GO:0042121">
    <property type="term" value="P:alginic acid biosynthetic process"/>
    <property type="evidence" value="ECO:0007669"/>
    <property type="project" value="UniProtKB-KW"/>
</dbReference>
<evidence type="ECO:0000256" key="10">
    <source>
        <dbReference type="ARBA" id="ARBA00023136"/>
    </source>
</evidence>
<sequence>MLFNSLPFLLLFLPISLGGYYLAGALRPIAAAAWLCIASLVFYSWWNPVFVTLLLGSIAFNYVVSLGILSTENRPRLQSWILAGGIVANLGLLFYYKYLVALLDFLAGYGLVSHSVSEMILPLGISFFTFTQLGFLLDCRAGVVRERGFVSYVLFVTFFPHLIAGPILHHKEMMPQFADRESYRFKAENLSIGATLFIIGLAKKVLLADSIAPWAEAGFNAPGELQFMAAWGTALAYALQLYFDFSGYSDMAMGLAKMFGIRFPLNFNSPYKSTGIIEFWTRFHMTLTRYLTAYLYTPVAMAITRARARKGLPVGRKATTTARGFGSMILFPTVFTMGLAGIWHGAGLQFLIFGLLHGMYLSVNHAWRQFGPKRAQPAAGLVRAGYIVLTFLCVVFALLFFRAHSTHDAFMLIGNMLGLNGLEPLAPVLYPLHALAHAAPEWTTGDVLRLFLERWSQGLLIAVLLVVVWCAPNSNQIMNVYSPALEGPAAGAPRWLQWRPTLAWTALSMVVLAYAALNLHKTARFLYFQF</sequence>
<dbReference type="PIRSF" id="PIRSF500217">
    <property type="entry name" value="AlgI"/>
    <property type="match status" value="1"/>
</dbReference>
<comment type="similarity">
    <text evidence="3 13">Belongs to the membrane-bound acyltransferase family.</text>
</comment>
<feature type="transmembrane region" description="Helical" evidence="14">
    <location>
        <begin position="81"/>
        <end position="99"/>
    </location>
</feature>
<keyword evidence="7 14" id="KW-0812">Transmembrane</keyword>
<feature type="transmembrane region" description="Helical" evidence="14">
    <location>
        <begin position="149"/>
        <end position="169"/>
    </location>
</feature>
<dbReference type="AlphaFoldDB" id="A0A5E4T8J1"/>
<dbReference type="GO" id="GO:0016746">
    <property type="term" value="F:acyltransferase activity"/>
    <property type="evidence" value="ECO:0007669"/>
    <property type="project" value="UniProtKB-KW"/>
</dbReference>
<dbReference type="PANTHER" id="PTHR13285">
    <property type="entry name" value="ACYLTRANSFERASE"/>
    <property type="match status" value="1"/>
</dbReference>
<dbReference type="InterPro" id="IPR024194">
    <property type="entry name" value="Ac/AlaTfrase_AlgI/DltB"/>
</dbReference>
<keyword evidence="8" id="KW-0016">Alginate biosynthesis</keyword>
<comment type="pathway">
    <text evidence="2">Glycan biosynthesis; alginate biosynthesis.</text>
</comment>
<keyword evidence="11 13" id="KW-0012">Acyltransferase</keyword>
<feature type="transmembrane region" description="Helical" evidence="14">
    <location>
        <begin position="119"/>
        <end position="137"/>
    </location>
</feature>
<dbReference type="InterPro" id="IPR004299">
    <property type="entry name" value="MBOAT_fam"/>
</dbReference>
<evidence type="ECO:0000256" key="14">
    <source>
        <dbReference type="SAM" id="Phobius"/>
    </source>
</evidence>
<dbReference type="RefSeq" id="WP_150663553.1">
    <property type="nucleotide sequence ID" value="NZ_CABPSA010000002.1"/>
</dbReference>
<evidence type="ECO:0000256" key="13">
    <source>
        <dbReference type="PIRNR" id="PIRNR016636"/>
    </source>
</evidence>
<evidence type="ECO:0000256" key="1">
    <source>
        <dbReference type="ARBA" id="ARBA00004651"/>
    </source>
</evidence>
<name>A0A5E4T8J1_9BURK</name>
<feature type="transmembrane region" description="Helical" evidence="14">
    <location>
        <begin position="380"/>
        <end position="401"/>
    </location>
</feature>